<dbReference type="InterPro" id="IPR016140">
    <property type="entry name" value="Bifunc_inhib/LTP/seed_store"/>
</dbReference>
<keyword evidence="11" id="KW-1185">Reference proteome</keyword>
<dbReference type="AlphaFoldDB" id="A0A9Q0UJ71"/>
<evidence type="ECO:0000313" key="10">
    <source>
        <dbReference type="EMBL" id="KAJ6730792.1"/>
    </source>
</evidence>
<proteinExistence type="inferred from homology"/>
<comment type="subcellular location">
    <subcellularLocation>
        <location evidence="1">Cell membrane</location>
        <topology evidence="1">Lipid-anchor</topology>
        <topology evidence="1">GPI-anchor</topology>
    </subcellularLocation>
</comment>
<evidence type="ECO:0000256" key="7">
    <source>
        <dbReference type="ARBA" id="ARBA00023180"/>
    </source>
</evidence>
<dbReference type="Proteomes" id="UP001151529">
    <property type="component" value="Chromosome 2"/>
</dbReference>
<dbReference type="InterPro" id="IPR043325">
    <property type="entry name" value="LTSS"/>
</dbReference>
<evidence type="ECO:0000259" key="9">
    <source>
        <dbReference type="Pfam" id="PF14368"/>
    </source>
</evidence>
<comment type="similarity">
    <text evidence="2">Belongs to the plant LTP family.</text>
</comment>
<evidence type="ECO:0000313" key="11">
    <source>
        <dbReference type="Proteomes" id="UP001151529"/>
    </source>
</evidence>
<dbReference type="SUPFAM" id="SSF47699">
    <property type="entry name" value="Bifunctional inhibitor/lipid-transfer protein/seed storage 2S albumin"/>
    <property type="match status" value="1"/>
</dbReference>
<evidence type="ECO:0000256" key="2">
    <source>
        <dbReference type="ARBA" id="ARBA00009748"/>
    </source>
</evidence>
<evidence type="ECO:0000256" key="4">
    <source>
        <dbReference type="ARBA" id="ARBA00022622"/>
    </source>
</evidence>
<reference evidence="10" key="1">
    <citation type="submission" date="2022-11" db="EMBL/GenBank/DDBJ databases">
        <authorList>
            <person name="Hyden B.L."/>
            <person name="Feng K."/>
            <person name="Yates T."/>
            <person name="Jawdy S."/>
            <person name="Smart L.B."/>
            <person name="Muchero W."/>
        </authorList>
    </citation>
    <scope>NUCLEOTIDE SEQUENCE</scope>
    <source>
        <tissue evidence="10">Shoot tip</tissue>
    </source>
</reference>
<sequence>MSPCFNYIAGNSSTPSSSCCTQLANVYVKSLMVLPPHSGSGQSLMGVNIVQTRALALPDACNVQTPSIGRCNASSPTDSPSGTPNSPPACARFNQTFQLCYQISNLRLEFTHNIILLLVHLRQYHQQIMEHQMQTRQS</sequence>
<dbReference type="Gene3D" id="1.10.110.10">
    <property type="entry name" value="Plant lipid-transfer and hydrophobic proteins"/>
    <property type="match status" value="1"/>
</dbReference>
<keyword evidence="4" id="KW-0472">Membrane</keyword>
<keyword evidence="4" id="KW-0336">GPI-anchor</keyword>
<comment type="caution">
    <text evidence="10">The sequence shown here is derived from an EMBL/GenBank/DDBJ whole genome shotgun (WGS) entry which is preliminary data.</text>
</comment>
<dbReference type="OrthoDB" id="10456365at2759"/>
<evidence type="ECO:0000256" key="6">
    <source>
        <dbReference type="ARBA" id="ARBA00023157"/>
    </source>
</evidence>
<organism evidence="10 11">
    <name type="scientific">Salix viminalis</name>
    <name type="common">Common osier</name>
    <name type="synonym">Basket willow</name>
    <dbReference type="NCBI Taxonomy" id="40686"/>
    <lineage>
        <taxon>Eukaryota</taxon>
        <taxon>Viridiplantae</taxon>
        <taxon>Streptophyta</taxon>
        <taxon>Embryophyta</taxon>
        <taxon>Tracheophyta</taxon>
        <taxon>Spermatophyta</taxon>
        <taxon>Magnoliopsida</taxon>
        <taxon>eudicotyledons</taxon>
        <taxon>Gunneridae</taxon>
        <taxon>Pentapetalae</taxon>
        <taxon>rosids</taxon>
        <taxon>fabids</taxon>
        <taxon>Malpighiales</taxon>
        <taxon>Salicaceae</taxon>
        <taxon>Saliceae</taxon>
        <taxon>Salix</taxon>
    </lineage>
</organism>
<dbReference type="InterPro" id="IPR036312">
    <property type="entry name" value="Bifun_inhib/LTP/seed_sf"/>
</dbReference>
<keyword evidence="8" id="KW-0449">Lipoprotein</keyword>
<gene>
    <name evidence="10" type="ORF">OIU85_021570</name>
</gene>
<evidence type="ECO:0000256" key="3">
    <source>
        <dbReference type="ARBA" id="ARBA00022475"/>
    </source>
</evidence>
<dbReference type="GO" id="GO:0005886">
    <property type="term" value="C:plasma membrane"/>
    <property type="evidence" value="ECO:0007669"/>
    <property type="project" value="UniProtKB-SubCell"/>
</dbReference>
<keyword evidence="3" id="KW-1003">Cell membrane</keyword>
<dbReference type="CDD" id="cd00010">
    <property type="entry name" value="AAI_LTSS"/>
    <property type="match status" value="1"/>
</dbReference>
<reference evidence="10" key="2">
    <citation type="journal article" date="2023" name="Int. J. Mol. Sci.">
        <title>De Novo Assembly and Annotation of 11 Diverse Shrub Willow (Salix) Genomes Reveals Novel Gene Organization in Sex-Linked Regions.</title>
        <authorList>
            <person name="Hyden B."/>
            <person name="Feng K."/>
            <person name="Yates T.B."/>
            <person name="Jawdy S."/>
            <person name="Cereghino C."/>
            <person name="Smart L.B."/>
            <person name="Muchero W."/>
        </authorList>
    </citation>
    <scope>NUCLEOTIDE SEQUENCE [LARGE SCALE GENOMIC DNA]</scope>
    <source>
        <tissue evidence="10">Shoot tip</tissue>
    </source>
</reference>
<keyword evidence="5" id="KW-0732">Signal</keyword>
<keyword evidence="7" id="KW-0325">Glycoprotein</keyword>
<evidence type="ECO:0000256" key="8">
    <source>
        <dbReference type="ARBA" id="ARBA00023288"/>
    </source>
</evidence>
<evidence type="ECO:0000256" key="5">
    <source>
        <dbReference type="ARBA" id="ARBA00022729"/>
    </source>
</evidence>
<dbReference type="PANTHER" id="PTHR33044">
    <property type="entry name" value="BIFUNCTIONAL INHIBITOR/LIPID-TRANSFER PROTEIN/SEED STORAGE 2S ALBUMIN SUPERFAMILY PROTEIN-RELATED"/>
    <property type="match status" value="1"/>
</dbReference>
<keyword evidence="6" id="KW-1015">Disulfide bond</keyword>
<dbReference type="Pfam" id="PF14368">
    <property type="entry name" value="LTP_2"/>
    <property type="match status" value="1"/>
</dbReference>
<dbReference type="GO" id="GO:0098552">
    <property type="term" value="C:side of membrane"/>
    <property type="evidence" value="ECO:0007669"/>
    <property type="project" value="UniProtKB-KW"/>
</dbReference>
<feature type="domain" description="Bifunctional inhibitor/plant lipid transfer protein/seed storage helical" evidence="9">
    <location>
        <begin position="2"/>
        <end position="71"/>
    </location>
</feature>
<protein>
    <submittedName>
        <fullName evidence="10">LIPID TRANSFER PROTEIN</fullName>
    </submittedName>
</protein>
<dbReference type="EMBL" id="JAPFFL010000004">
    <property type="protein sequence ID" value="KAJ6730792.1"/>
    <property type="molecule type" value="Genomic_DNA"/>
</dbReference>
<evidence type="ECO:0000256" key="1">
    <source>
        <dbReference type="ARBA" id="ARBA00004609"/>
    </source>
</evidence>
<accession>A0A9Q0UJ71</accession>
<name>A0A9Q0UJ71_SALVM</name>